<dbReference type="InterPro" id="IPR001789">
    <property type="entry name" value="Sig_transdc_resp-reg_receiver"/>
</dbReference>
<evidence type="ECO:0000259" key="9">
    <source>
        <dbReference type="PROSITE" id="PS51755"/>
    </source>
</evidence>
<evidence type="ECO:0000256" key="6">
    <source>
        <dbReference type="PROSITE-ProRule" id="PRU00169"/>
    </source>
</evidence>
<dbReference type="SUPFAM" id="SSF52172">
    <property type="entry name" value="CheY-like"/>
    <property type="match status" value="1"/>
</dbReference>
<name>A0A7X1KL79_9SPHN</name>
<dbReference type="Gene3D" id="1.10.10.10">
    <property type="entry name" value="Winged helix-like DNA-binding domain superfamily/Winged helix DNA-binding domain"/>
    <property type="match status" value="1"/>
</dbReference>
<dbReference type="PANTHER" id="PTHR48111:SF4">
    <property type="entry name" value="DNA-BINDING DUAL TRANSCRIPTIONAL REGULATOR OMPR"/>
    <property type="match status" value="1"/>
</dbReference>
<dbReference type="InterPro" id="IPR036388">
    <property type="entry name" value="WH-like_DNA-bd_sf"/>
</dbReference>
<dbReference type="SMART" id="SM00862">
    <property type="entry name" value="Trans_reg_C"/>
    <property type="match status" value="1"/>
</dbReference>
<feature type="domain" description="OmpR/PhoB-type" evidence="9">
    <location>
        <begin position="135"/>
        <end position="233"/>
    </location>
</feature>
<feature type="modified residue" description="4-aspartylphosphate" evidence="6">
    <location>
        <position position="59"/>
    </location>
</feature>
<evidence type="ECO:0000256" key="7">
    <source>
        <dbReference type="PROSITE-ProRule" id="PRU01091"/>
    </source>
</evidence>
<keyword evidence="1 6" id="KW-0597">Phosphoprotein</keyword>
<dbReference type="GO" id="GO:0000976">
    <property type="term" value="F:transcription cis-regulatory region binding"/>
    <property type="evidence" value="ECO:0007669"/>
    <property type="project" value="TreeGrafter"/>
</dbReference>
<dbReference type="InterPro" id="IPR001867">
    <property type="entry name" value="OmpR/PhoB-type_DNA-bd"/>
</dbReference>
<dbReference type="InterPro" id="IPR011006">
    <property type="entry name" value="CheY-like_superfamily"/>
</dbReference>
<evidence type="ECO:0000313" key="11">
    <source>
        <dbReference type="Proteomes" id="UP000566813"/>
    </source>
</evidence>
<comment type="caution">
    <text evidence="10">The sequence shown here is derived from an EMBL/GenBank/DDBJ whole genome shotgun (WGS) entry which is preliminary data.</text>
</comment>
<proteinExistence type="predicted"/>
<evidence type="ECO:0000256" key="1">
    <source>
        <dbReference type="ARBA" id="ARBA00022553"/>
    </source>
</evidence>
<keyword evidence="4 7" id="KW-0238">DNA-binding</keyword>
<evidence type="ECO:0000313" key="10">
    <source>
        <dbReference type="EMBL" id="MBC2665321.1"/>
    </source>
</evidence>
<feature type="domain" description="Response regulatory" evidence="8">
    <location>
        <begin position="10"/>
        <end position="124"/>
    </location>
</feature>
<dbReference type="CDD" id="cd00383">
    <property type="entry name" value="trans_reg_C"/>
    <property type="match status" value="1"/>
</dbReference>
<dbReference type="InterPro" id="IPR039420">
    <property type="entry name" value="WalR-like"/>
</dbReference>
<evidence type="ECO:0000256" key="4">
    <source>
        <dbReference type="ARBA" id="ARBA00023125"/>
    </source>
</evidence>
<dbReference type="Pfam" id="PF00486">
    <property type="entry name" value="Trans_reg_C"/>
    <property type="match status" value="1"/>
</dbReference>
<keyword evidence="2" id="KW-0902">Two-component regulatory system</keyword>
<dbReference type="SMART" id="SM00448">
    <property type="entry name" value="REC"/>
    <property type="match status" value="1"/>
</dbReference>
<evidence type="ECO:0000256" key="5">
    <source>
        <dbReference type="ARBA" id="ARBA00023163"/>
    </source>
</evidence>
<dbReference type="SUPFAM" id="SSF46894">
    <property type="entry name" value="C-terminal effector domain of the bipartite response regulators"/>
    <property type="match status" value="1"/>
</dbReference>
<keyword evidence="3" id="KW-0805">Transcription regulation</keyword>
<dbReference type="AlphaFoldDB" id="A0A7X1KL79"/>
<accession>A0A7X1KL79</accession>
<dbReference type="GO" id="GO:0005829">
    <property type="term" value="C:cytosol"/>
    <property type="evidence" value="ECO:0007669"/>
    <property type="project" value="TreeGrafter"/>
</dbReference>
<dbReference type="GO" id="GO:0000156">
    <property type="term" value="F:phosphorelay response regulator activity"/>
    <property type="evidence" value="ECO:0007669"/>
    <property type="project" value="TreeGrafter"/>
</dbReference>
<dbReference type="PROSITE" id="PS50110">
    <property type="entry name" value="RESPONSE_REGULATORY"/>
    <property type="match status" value="1"/>
</dbReference>
<organism evidence="10 11">
    <name type="scientific">Novosphingobium flavum</name>
    <dbReference type="NCBI Taxonomy" id="1778672"/>
    <lineage>
        <taxon>Bacteria</taxon>
        <taxon>Pseudomonadati</taxon>
        <taxon>Pseudomonadota</taxon>
        <taxon>Alphaproteobacteria</taxon>
        <taxon>Sphingomonadales</taxon>
        <taxon>Sphingomonadaceae</taxon>
        <taxon>Novosphingobium</taxon>
    </lineage>
</organism>
<reference evidence="10 11" key="1">
    <citation type="submission" date="2020-08" db="EMBL/GenBank/DDBJ databases">
        <title>The genome sequence of type strain Novosphingobium flavum NBRC 111647.</title>
        <authorList>
            <person name="Liu Y."/>
        </authorList>
    </citation>
    <scope>NUCLEOTIDE SEQUENCE [LARGE SCALE GENOMIC DNA]</scope>
    <source>
        <strain evidence="10 11">NBRC 111647</strain>
    </source>
</reference>
<evidence type="ECO:0000256" key="3">
    <source>
        <dbReference type="ARBA" id="ARBA00023015"/>
    </source>
</evidence>
<dbReference type="InterPro" id="IPR016032">
    <property type="entry name" value="Sig_transdc_resp-reg_C-effctor"/>
</dbReference>
<evidence type="ECO:0000259" key="8">
    <source>
        <dbReference type="PROSITE" id="PS50110"/>
    </source>
</evidence>
<dbReference type="EMBL" id="JACLAW010000005">
    <property type="protein sequence ID" value="MBC2665321.1"/>
    <property type="molecule type" value="Genomic_DNA"/>
</dbReference>
<dbReference type="Gene3D" id="3.40.50.2300">
    <property type="match status" value="1"/>
</dbReference>
<dbReference type="GO" id="GO:0006355">
    <property type="term" value="P:regulation of DNA-templated transcription"/>
    <property type="evidence" value="ECO:0007669"/>
    <property type="project" value="InterPro"/>
</dbReference>
<dbReference type="Proteomes" id="UP000566813">
    <property type="component" value="Unassembled WGS sequence"/>
</dbReference>
<dbReference type="RefSeq" id="WP_185663595.1">
    <property type="nucleotide sequence ID" value="NZ_JACLAW010000005.1"/>
</dbReference>
<sequence>MTPPDQSNQLVLIVDDDDDIRDLLSAQLGRAGFATIGAASLDEARSALDCHPVRVMLLDLSLADGDGMAFCRDLRAEGYSVTIMMLTARDRAADRVEGLEGGADDYLTKPFEPRELIARIRNLLRRGQHRDELTGRFASFGPWRLDLARRRLSGPDERVVILSTTEFAILRRLLESPRLELGREELLPERKETVWFDRSLDNRIARLRAKLARAEGGDGLIVTVRNKGFLLACDVTYV</sequence>
<dbReference type="Pfam" id="PF00072">
    <property type="entry name" value="Response_reg"/>
    <property type="match status" value="1"/>
</dbReference>
<dbReference type="Gene3D" id="6.10.250.690">
    <property type="match status" value="1"/>
</dbReference>
<evidence type="ECO:0000256" key="2">
    <source>
        <dbReference type="ARBA" id="ARBA00023012"/>
    </source>
</evidence>
<feature type="DNA-binding region" description="OmpR/PhoB-type" evidence="7">
    <location>
        <begin position="135"/>
        <end position="233"/>
    </location>
</feature>
<keyword evidence="11" id="KW-1185">Reference proteome</keyword>
<dbReference type="GO" id="GO:0032993">
    <property type="term" value="C:protein-DNA complex"/>
    <property type="evidence" value="ECO:0007669"/>
    <property type="project" value="TreeGrafter"/>
</dbReference>
<dbReference type="PANTHER" id="PTHR48111">
    <property type="entry name" value="REGULATOR OF RPOS"/>
    <property type="match status" value="1"/>
</dbReference>
<protein>
    <submittedName>
        <fullName evidence="10">Response regulator transcription factor</fullName>
    </submittedName>
</protein>
<keyword evidence="5" id="KW-0804">Transcription</keyword>
<dbReference type="PROSITE" id="PS51755">
    <property type="entry name" value="OMPR_PHOB"/>
    <property type="match status" value="1"/>
</dbReference>
<gene>
    <name evidence="10" type="ORF">H7F51_07300</name>
</gene>